<evidence type="ECO:0000313" key="3">
    <source>
        <dbReference type="EMBL" id="KAJ1213868.1"/>
    </source>
</evidence>
<dbReference type="Proteomes" id="UP001066276">
    <property type="component" value="Chromosome 1_1"/>
</dbReference>
<reference evidence="2" key="1">
    <citation type="journal article" date="2022" name="bioRxiv">
        <title>Sequencing and chromosome-scale assembly of the giantPleurodeles waltlgenome.</title>
        <authorList>
            <person name="Brown T."/>
            <person name="Elewa A."/>
            <person name="Iarovenko S."/>
            <person name="Subramanian E."/>
            <person name="Araus A.J."/>
            <person name="Petzold A."/>
            <person name="Susuki M."/>
            <person name="Suzuki K.-i.T."/>
            <person name="Hayashi T."/>
            <person name="Toyoda A."/>
            <person name="Oliveira C."/>
            <person name="Osipova E."/>
            <person name="Leigh N.D."/>
            <person name="Simon A."/>
            <person name="Yun M.H."/>
        </authorList>
    </citation>
    <scope>NUCLEOTIDE SEQUENCE</scope>
    <source>
        <strain evidence="2">20211129_DDA</strain>
        <tissue evidence="2">Liver</tissue>
    </source>
</reference>
<sequence length="159" mass="16940">MLLPITGGSIRWPVLGQSMDPGQELDLAATPAHAAVFSAQPRHGAGHRGTRREGVEASNKPCEWRVGGPEGPGGSQCSMLTQCRYRCRVSEASFRHTFTRNASHFRRAGVSTQSEEEGEIDEATGVSKSRDERTGSAPVAVPSTRDLPSGDIGHEGSLT</sequence>
<feature type="region of interest" description="Disordered" evidence="1">
    <location>
        <begin position="41"/>
        <end position="77"/>
    </location>
</feature>
<feature type="region of interest" description="Disordered" evidence="1">
    <location>
        <begin position="99"/>
        <end position="159"/>
    </location>
</feature>
<dbReference type="AlphaFoldDB" id="A0AAV7WMC2"/>
<protein>
    <submittedName>
        <fullName evidence="2">Uncharacterized protein</fullName>
    </submittedName>
</protein>
<dbReference type="EMBL" id="JANPWB010000001">
    <property type="protein sequence ID" value="KAJ1213866.1"/>
    <property type="molecule type" value="Genomic_DNA"/>
</dbReference>
<dbReference type="EMBL" id="JANPWB010000001">
    <property type="protein sequence ID" value="KAJ1213868.1"/>
    <property type="molecule type" value="Genomic_DNA"/>
</dbReference>
<comment type="caution">
    <text evidence="2">The sequence shown here is derived from an EMBL/GenBank/DDBJ whole genome shotgun (WGS) entry which is preliminary data.</text>
</comment>
<accession>A0AAV7WMC2</accession>
<gene>
    <name evidence="2" type="ORF">NDU88_001496</name>
    <name evidence="3" type="ORF">NDU88_001498</name>
</gene>
<name>A0AAV7WMC2_PLEWA</name>
<evidence type="ECO:0000256" key="1">
    <source>
        <dbReference type="SAM" id="MobiDB-lite"/>
    </source>
</evidence>
<proteinExistence type="predicted"/>
<organism evidence="2 4">
    <name type="scientific">Pleurodeles waltl</name>
    <name type="common">Iberian ribbed newt</name>
    <dbReference type="NCBI Taxonomy" id="8319"/>
    <lineage>
        <taxon>Eukaryota</taxon>
        <taxon>Metazoa</taxon>
        <taxon>Chordata</taxon>
        <taxon>Craniata</taxon>
        <taxon>Vertebrata</taxon>
        <taxon>Euteleostomi</taxon>
        <taxon>Amphibia</taxon>
        <taxon>Batrachia</taxon>
        <taxon>Caudata</taxon>
        <taxon>Salamandroidea</taxon>
        <taxon>Salamandridae</taxon>
        <taxon>Pleurodelinae</taxon>
        <taxon>Pleurodeles</taxon>
    </lineage>
</organism>
<evidence type="ECO:0000313" key="4">
    <source>
        <dbReference type="Proteomes" id="UP001066276"/>
    </source>
</evidence>
<evidence type="ECO:0000313" key="2">
    <source>
        <dbReference type="EMBL" id="KAJ1213866.1"/>
    </source>
</evidence>
<keyword evidence="4" id="KW-1185">Reference proteome</keyword>